<evidence type="ECO:0000313" key="12">
    <source>
        <dbReference type="EMBL" id="MBW4560173.1"/>
    </source>
</evidence>
<dbReference type="PIRSF" id="PIRSF000102">
    <property type="entry name" value="Lac_mal_DH"/>
    <property type="match status" value="1"/>
</dbReference>
<protein>
    <recommendedName>
        <fullName evidence="6">Malate dehydrogenase</fullName>
        <ecNumber evidence="6">1.1.1.37</ecNumber>
    </recommendedName>
</protein>
<dbReference type="InterPro" id="IPR001557">
    <property type="entry name" value="L-lactate/malate_DH"/>
</dbReference>
<dbReference type="InterPro" id="IPR036291">
    <property type="entry name" value="NAD(P)-bd_dom_sf"/>
</dbReference>
<dbReference type="EC" id="1.1.1.37" evidence="6"/>
<dbReference type="SUPFAM" id="SSF51735">
    <property type="entry name" value="NAD(P)-binding Rossmann-fold domains"/>
    <property type="match status" value="1"/>
</dbReference>
<organism evidence="12 13">
    <name type="scientific">Mojavia pulchra JT2-VF2</name>
    <dbReference type="NCBI Taxonomy" id="287848"/>
    <lineage>
        <taxon>Bacteria</taxon>
        <taxon>Bacillati</taxon>
        <taxon>Cyanobacteriota</taxon>
        <taxon>Cyanophyceae</taxon>
        <taxon>Nostocales</taxon>
        <taxon>Nostocaceae</taxon>
    </lineage>
</organism>
<proteinExistence type="inferred from homology"/>
<dbReference type="InterPro" id="IPR001236">
    <property type="entry name" value="Lactate/malate_DH_N"/>
</dbReference>
<dbReference type="CDD" id="cd01339">
    <property type="entry name" value="LDH-like_MDH"/>
    <property type="match status" value="1"/>
</dbReference>
<evidence type="ECO:0000256" key="8">
    <source>
        <dbReference type="PIRSR" id="PIRSR000102-2"/>
    </source>
</evidence>
<dbReference type="GO" id="GO:0006089">
    <property type="term" value="P:lactate metabolic process"/>
    <property type="evidence" value="ECO:0007669"/>
    <property type="project" value="TreeGrafter"/>
</dbReference>
<dbReference type="FunFam" id="3.40.50.720:FF:000018">
    <property type="entry name" value="Malate dehydrogenase"/>
    <property type="match status" value="1"/>
</dbReference>
<dbReference type="GO" id="GO:0006099">
    <property type="term" value="P:tricarboxylic acid cycle"/>
    <property type="evidence" value="ECO:0007669"/>
    <property type="project" value="UniProtKB-UniRule"/>
</dbReference>
<dbReference type="AlphaFoldDB" id="A0A951PW36"/>
<evidence type="ECO:0000259" key="10">
    <source>
        <dbReference type="Pfam" id="PF00056"/>
    </source>
</evidence>
<evidence type="ECO:0000256" key="1">
    <source>
        <dbReference type="ARBA" id="ARBA00006054"/>
    </source>
</evidence>
<dbReference type="PRINTS" id="PR00086">
    <property type="entry name" value="LLDHDRGNASE"/>
</dbReference>
<dbReference type="FunFam" id="3.90.110.10:FF:000004">
    <property type="entry name" value="Malate dehydrogenase"/>
    <property type="match status" value="1"/>
</dbReference>
<reference evidence="12" key="2">
    <citation type="journal article" date="2022" name="Microbiol. Resour. Announc.">
        <title>Metagenome Sequencing to Explore Phylogenomics of Terrestrial Cyanobacteria.</title>
        <authorList>
            <person name="Ward R.D."/>
            <person name="Stajich J.E."/>
            <person name="Johansen J.R."/>
            <person name="Huntemann M."/>
            <person name="Clum A."/>
            <person name="Foster B."/>
            <person name="Foster B."/>
            <person name="Roux S."/>
            <person name="Palaniappan K."/>
            <person name="Varghese N."/>
            <person name="Mukherjee S."/>
            <person name="Reddy T.B.K."/>
            <person name="Daum C."/>
            <person name="Copeland A."/>
            <person name="Chen I.A."/>
            <person name="Ivanova N.N."/>
            <person name="Kyrpides N.C."/>
            <person name="Shapiro N."/>
            <person name="Eloe-Fadrosh E.A."/>
            <person name="Pietrasiak N."/>
        </authorList>
    </citation>
    <scope>NUCLEOTIDE SEQUENCE</scope>
    <source>
        <strain evidence="12">JT2-VF2</strain>
    </source>
</reference>
<feature type="binding site" evidence="6 8">
    <location>
        <position position="99"/>
    </location>
    <ligand>
        <name>substrate</name>
    </ligand>
</feature>
<dbReference type="Pfam" id="PF02866">
    <property type="entry name" value="Ldh_1_C"/>
    <property type="match status" value="1"/>
</dbReference>
<reference evidence="12" key="1">
    <citation type="submission" date="2021-05" db="EMBL/GenBank/DDBJ databases">
        <authorList>
            <person name="Pietrasiak N."/>
            <person name="Ward R."/>
            <person name="Stajich J.E."/>
            <person name="Kurbessoian T."/>
        </authorList>
    </citation>
    <scope>NUCLEOTIDE SEQUENCE</scope>
    <source>
        <strain evidence="12">JT2-VF2</strain>
    </source>
</reference>
<dbReference type="HAMAP" id="MF_00487">
    <property type="entry name" value="Malate_dehydrog_3"/>
    <property type="match status" value="1"/>
</dbReference>
<dbReference type="PANTHER" id="PTHR43128">
    <property type="entry name" value="L-2-HYDROXYCARBOXYLATE DEHYDROGENASE (NAD(P)(+))"/>
    <property type="match status" value="1"/>
</dbReference>
<feature type="binding site" evidence="6 9">
    <location>
        <begin position="129"/>
        <end position="131"/>
    </location>
    <ligand>
        <name>NAD(+)</name>
        <dbReference type="ChEBI" id="CHEBI:57540"/>
    </ligand>
</feature>
<gene>
    <name evidence="6 12" type="primary">mdh</name>
    <name evidence="12" type="ORF">KME32_03280</name>
</gene>
<feature type="binding site" evidence="6 9">
    <location>
        <position position="106"/>
    </location>
    <ligand>
        <name>NAD(+)</name>
        <dbReference type="ChEBI" id="CHEBI:57540"/>
    </ligand>
</feature>
<comment type="similarity">
    <text evidence="1">Belongs to the LDH/MDH superfamily. LDH family.</text>
</comment>
<dbReference type="NCBIfam" id="TIGR01763">
    <property type="entry name" value="MalateDH_bact"/>
    <property type="match status" value="1"/>
</dbReference>
<evidence type="ECO:0000256" key="9">
    <source>
        <dbReference type="PIRSR" id="PIRSR000102-3"/>
    </source>
</evidence>
<dbReference type="GO" id="GO:0004459">
    <property type="term" value="F:L-lactate dehydrogenase (NAD+) activity"/>
    <property type="evidence" value="ECO:0007669"/>
    <property type="project" value="UniProtKB-EC"/>
</dbReference>
<keyword evidence="3 6" id="KW-0560">Oxidoreductase</keyword>
<evidence type="ECO:0000256" key="2">
    <source>
        <dbReference type="ARBA" id="ARBA00022532"/>
    </source>
</evidence>
<dbReference type="InterPro" id="IPR011275">
    <property type="entry name" value="Malate_DH_type3"/>
</dbReference>
<evidence type="ECO:0000256" key="4">
    <source>
        <dbReference type="ARBA" id="ARBA00023027"/>
    </source>
</evidence>
<dbReference type="Gene3D" id="3.90.110.10">
    <property type="entry name" value="Lactate dehydrogenase/glycoside hydrolase, family 4, C-terminal"/>
    <property type="match status" value="1"/>
</dbReference>
<dbReference type="SUPFAM" id="SSF56327">
    <property type="entry name" value="LDH C-terminal domain-like"/>
    <property type="match status" value="1"/>
</dbReference>
<dbReference type="PANTHER" id="PTHR43128:SF16">
    <property type="entry name" value="L-LACTATE DEHYDROGENASE"/>
    <property type="match status" value="1"/>
</dbReference>
<dbReference type="Gene3D" id="3.40.50.720">
    <property type="entry name" value="NAD(P)-binding Rossmann-like Domain"/>
    <property type="match status" value="1"/>
</dbReference>
<comment type="catalytic activity">
    <reaction evidence="5">
        <text>(S)-lactate + NAD(+) = pyruvate + NADH + H(+)</text>
        <dbReference type="Rhea" id="RHEA:23444"/>
        <dbReference type="ChEBI" id="CHEBI:15361"/>
        <dbReference type="ChEBI" id="CHEBI:15378"/>
        <dbReference type="ChEBI" id="CHEBI:16651"/>
        <dbReference type="ChEBI" id="CHEBI:57540"/>
        <dbReference type="ChEBI" id="CHEBI:57945"/>
        <dbReference type="EC" id="1.1.1.27"/>
    </reaction>
</comment>
<dbReference type="GO" id="GO:0030060">
    <property type="term" value="F:L-malate dehydrogenase (NAD+) activity"/>
    <property type="evidence" value="ECO:0007669"/>
    <property type="project" value="UniProtKB-UniRule"/>
</dbReference>
<dbReference type="InterPro" id="IPR022383">
    <property type="entry name" value="Lactate/malate_DH_C"/>
</dbReference>
<feature type="domain" description="Lactate/malate dehydrogenase N-terminal" evidence="10">
    <location>
        <begin position="15"/>
        <end position="153"/>
    </location>
</feature>
<keyword evidence="2 6" id="KW-0816">Tricarboxylic acid cycle</keyword>
<comment type="caution">
    <text evidence="12">The sequence shown here is derived from an EMBL/GenBank/DDBJ whole genome shotgun (WGS) entry which is preliminary data.</text>
</comment>
<comment type="similarity">
    <text evidence="6">Belongs to the LDH/MDH superfamily. MDH type 3 family.</text>
</comment>
<evidence type="ECO:0000256" key="3">
    <source>
        <dbReference type="ARBA" id="ARBA00023002"/>
    </source>
</evidence>
<feature type="binding site" evidence="6 8">
    <location>
        <position position="131"/>
    </location>
    <ligand>
        <name>substrate</name>
    </ligand>
</feature>
<feature type="binding site" evidence="6 8">
    <location>
        <position position="93"/>
    </location>
    <ligand>
        <name>substrate</name>
    </ligand>
</feature>
<dbReference type="Pfam" id="PF00056">
    <property type="entry name" value="Ldh_1_N"/>
    <property type="match status" value="1"/>
</dbReference>
<evidence type="ECO:0000256" key="6">
    <source>
        <dbReference type="HAMAP-Rule" id="MF_00487"/>
    </source>
</evidence>
<dbReference type="NCBIfam" id="NF004863">
    <property type="entry name" value="PRK06223.1"/>
    <property type="match status" value="1"/>
</dbReference>
<dbReference type="InterPro" id="IPR015955">
    <property type="entry name" value="Lactate_DH/Glyco_Ohase_4_C"/>
</dbReference>
<keyword evidence="4 6" id="KW-0520">NAD</keyword>
<comment type="catalytic activity">
    <reaction evidence="6">
        <text>(S)-malate + NAD(+) = oxaloacetate + NADH + H(+)</text>
        <dbReference type="Rhea" id="RHEA:21432"/>
        <dbReference type="ChEBI" id="CHEBI:15378"/>
        <dbReference type="ChEBI" id="CHEBI:15589"/>
        <dbReference type="ChEBI" id="CHEBI:16452"/>
        <dbReference type="ChEBI" id="CHEBI:57540"/>
        <dbReference type="ChEBI" id="CHEBI:57945"/>
        <dbReference type="EC" id="1.1.1.37"/>
    </reaction>
</comment>
<feature type="binding site" evidence="6 8">
    <location>
        <position position="162"/>
    </location>
    <ligand>
        <name>substrate</name>
    </ligand>
</feature>
<name>A0A951PW36_9NOST</name>
<evidence type="ECO:0000256" key="5">
    <source>
        <dbReference type="ARBA" id="ARBA00049258"/>
    </source>
</evidence>
<feature type="binding site" evidence="6 9">
    <location>
        <position position="44"/>
    </location>
    <ligand>
        <name>NAD(+)</name>
        <dbReference type="ChEBI" id="CHEBI:57540"/>
    </ligand>
</feature>
<dbReference type="EMBL" id="JAHHHN010000001">
    <property type="protein sequence ID" value="MBW4560173.1"/>
    <property type="molecule type" value="Genomic_DNA"/>
</dbReference>
<feature type="active site" description="Proton acceptor" evidence="6 7">
    <location>
        <position position="186"/>
    </location>
</feature>
<sequence>MSFSADSSFLCHLPRVTIIGAGRVGSTLAQRIAEKNLADVVLLDIIEGMPQGLALDLMEARGIELHNRRIIGTKDYADTSGSEIVVITAGLPRKPGMSRDDLLKTNAKIVVEAAKNAIAYSPNAIFIIVTNPLDVMTYLAWQATGLPRDRIMGMAGVLDSARFETFIALELGVLPADVKAMVLGSHGDLMVPLPRYANVNGIPITELLDADTIERLVERTRNGGAEIVELMQTGGAFFAPASATSVMVESILLNQSRLLPVAAYLQGEYGLNDIMIGVPCRLGCGGIENVLELNLTDEELAALHSSAQAVRQNIDRAQEILAGVTT</sequence>
<evidence type="ECO:0000256" key="7">
    <source>
        <dbReference type="PIRSR" id="PIRSR000102-1"/>
    </source>
</evidence>
<evidence type="ECO:0000259" key="11">
    <source>
        <dbReference type="Pfam" id="PF02866"/>
    </source>
</evidence>
<feature type="domain" description="Lactate/malate dehydrogenase C-terminal" evidence="11">
    <location>
        <begin position="158"/>
        <end position="319"/>
    </location>
</feature>
<feature type="binding site" evidence="6 9">
    <location>
        <begin position="20"/>
        <end position="25"/>
    </location>
    <ligand>
        <name>NAD(+)</name>
        <dbReference type="ChEBI" id="CHEBI:57540"/>
    </ligand>
</feature>
<comment type="function">
    <text evidence="6">Catalyzes the reversible oxidation of malate to oxaloacetate.</text>
</comment>
<accession>A0A951PW36</accession>
<dbReference type="Proteomes" id="UP000715781">
    <property type="component" value="Unassembled WGS sequence"/>
</dbReference>
<evidence type="ECO:0000313" key="13">
    <source>
        <dbReference type="Proteomes" id="UP000715781"/>
    </source>
</evidence>